<dbReference type="SUPFAM" id="SSF75620">
    <property type="entry name" value="Release factor"/>
    <property type="match status" value="1"/>
</dbReference>
<reference evidence="2 3" key="1">
    <citation type="journal article" date="2016" name="G3 (Bethesda)">
        <title>First Draft Assembly and Annotation of the Genome of a California Endemic Oak Quercus lobata Nee (Fagaceae).</title>
        <authorList>
            <person name="Sork V.L."/>
            <person name="Fitz-Gibbon S.T."/>
            <person name="Puiu D."/>
            <person name="Crepeau M."/>
            <person name="Gugger P.F."/>
            <person name="Sherman R."/>
            <person name="Stevens K."/>
            <person name="Langley C.H."/>
            <person name="Pellegrini M."/>
            <person name="Salzberg S.L."/>
        </authorList>
    </citation>
    <scope>NUCLEOTIDE SEQUENCE [LARGE SCALE GENOMIC DNA]</scope>
    <source>
        <strain evidence="2 3">cv. SW786</strain>
    </source>
</reference>
<dbReference type="PANTHER" id="PTHR43116:SF3">
    <property type="entry name" value="CLASS I PEPTIDE CHAIN RELEASE FACTOR"/>
    <property type="match status" value="1"/>
</dbReference>
<dbReference type="InterPro" id="IPR005139">
    <property type="entry name" value="PCRF"/>
</dbReference>
<dbReference type="Proteomes" id="UP000594261">
    <property type="component" value="Chromosome 1"/>
</dbReference>
<dbReference type="AlphaFoldDB" id="A0A7N2QXZ8"/>
<dbReference type="InParanoid" id="A0A7N2QXZ8"/>
<evidence type="ECO:0000259" key="1">
    <source>
        <dbReference type="Pfam" id="PF03462"/>
    </source>
</evidence>
<feature type="domain" description="Peptide chain release factor" evidence="1">
    <location>
        <begin position="116"/>
        <end position="230"/>
    </location>
</feature>
<dbReference type="GO" id="GO:0006415">
    <property type="term" value="P:translational termination"/>
    <property type="evidence" value="ECO:0007669"/>
    <property type="project" value="InterPro"/>
</dbReference>
<accession>A0A7N2QXZ8</accession>
<dbReference type="Gramene" id="QL01p048021:mrna">
    <property type="protein sequence ID" value="QL01p048021:mrna"/>
    <property type="gene ID" value="QL01p048021"/>
</dbReference>
<keyword evidence="3" id="KW-1185">Reference proteome</keyword>
<name>A0A7N2QXZ8_QUELO</name>
<proteinExistence type="predicted"/>
<protein>
    <recommendedName>
        <fullName evidence="1">Peptide chain release factor domain-containing protein</fullName>
    </recommendedName>
</protein>
<reference evidence="2" key="2">
    <citation type="submission" date="2021-01" db="UniProtKB">
        <authorList>
            <consortium name="EnsemblPlants"/>
        </authorList>
    </citation>
    <scope>IDENTIFICATION</scope>
</reference>
<dbReference type="EMBL" id="LRBV02000001">
    <property type="status" value="NOT_ANNOTATED_CDS"/>
    <property type="molecule type" value="Genomic_DNA"/>
</dbReference>
<dbReference type="Gene3D" id="1.20.58.410">
    <property type="entry name" value="Release factor"/>
    <property type="match status" value="1"/>
</dbReference>
<dbReference type="Pfam" id="PF03462">
    <property type="entry name" value="PCRF"/>
    <property type="match status" value="1"/>
</dbReference>
<dbReference type="PANTHER" id="PTHR43116">
    <property type="entry name" value="PEPTIDE CHAIN RELEASE FACTOR 2"/>
    <property type="match status" value="1"/>
</dbReference>
<evidence type="ECO:0000313" key="2">
    <source>
        <dbReference type="EnsemblPlants" id="QL01p048021:mrna"/>
    </source>
</evidence>
<sequence>MESCCSLLGALKSSTTALNLKPSKLSNYCHQLPLSLLLPPHKPSLNFAFFTNVTTTTSSRFPPFVLFSTPESQLSVGVDADAREWAMQDFYSLRRDVEITSARVEDIRASSGLQQLQKELAALEFKAADSSLWDDRDKAQKTLSALTDVKDKIKLLTEFKTQVEEAETIVKLTEEMDSTDTGLLEEAASLIKELNKALDRYELTELLSGPYDREGAVISITAGAGGTDAQFVNPKGLGQWFSRPHSFETSSQHLGATTKGILLVIT</sequence>
<dbReference type="EnsemblPlants" id="QL01p048021:mrna">
    <property type="protein sequence ID" value="QL01p048021:mrna"/>
    <property type="gene ID" value="QL01p048021"/>
</dbReference>
<dbReference type="InterPro" id="IPR045853">
    <property type="entry name" value="Pep_chain_release_fac_I_sf"/>
</dbReference>
<organism evidence="2 3">
    <name type="scientific">Quercus lobata</name>
    <name type="common">Valley oak</name>
    <dbReference type="NCBI Taxonomy" id="97700"/>
    <lineage>
        <taxon>Eukaryota</taxon>
        <taxon>Viridiplantae</taxon>
        <taxon>Streptophyta</taxon>
        <taxon>Embryophyta</taxon>
        <taxon>Tracheophyta</taxon>
        <taxon>Spermatophyta</taxon>
        <taxon>Magnoliopsida</taxon>
        <taxon>eudicotyledons</taxon>
        <taxon>Gunneridae</taxon>
        <taxon>Pentapetalae</taxon>
        <taxon>rosids</taxon>
        <taxon>fabids</taxon>
        <taxon>Fagales</taxon>
        <taxon>Fagaceae</taxon>
        <taxon>Quercus</taxon>
    </lineage>
</organism>
<evidence type="ECO:0000313" key="3">
    <source>
        <dbReference type="Proteomes" id="UP000594261"/>
    </source>
</evidence>